<evidence type="ECO:0000259" key="3">
    <source>
        <dbReference type="Pfam" id="PF06943"/>
    </source>
</evidence>
<dbReference type="GO" id="GO:0005634">
    <property type="term" value="C:nucleus"/>
    <property type="evidence" value="ECO:0007669"/>
    <property type="project" value="UniProtKB-SubCell"/>
</dbReference>
<feature type="domain" description="Zinc finger LSD1-type" evidence="3">
    <location>
        <begin position="138"/>
        <end position="162"/>
    </location>
</feature>
<reference evidence="6" key="3">
    <citation type="submission" date="2019-07" db="EMBL/GenBank/DDBJ databases">
        <authorList>
            <person name="Seetharam A."/>
            <person name="Woodhouse M."/>
            <person name="Cannon E."/>
        </authorList>
    </citation>
    <scope>NUCLEOTIDE SEQUENCE [LARGE SCALE GENOMIC DNA]</scope>
    <source>
        <strain evidence="6">cv. B73</strain>
    </source>
</reference>
<dbReference type="EnsemblPlants" id="Zm00001eb135920_T003">
    <property type="protein sequence ID" value="Zm00001eb135920_P003"/>
    <property type="gene ID" value="Zm00001eb135920"/>
</dbReference>
<dbReference type="Pfam" id="PF06943">
    <property type="entry name" value="zf-LSD1"/>
    <property type="match status" value="3"/>
</dbReference>
<dbReference type="FunCoup" id="B4FIF4">
    <property type="interactions" value="988"/>
</dbReference>
<dbReference type="InterPro" id="IPR005735">
    <property type="entry name" value="Znf_LSD1"/>
</dbReference>
<proteinExistence type="evidence at transcript level"/>
<reference evidence="5 7" key="2">
    <citation type="submission" date="2015-12" db="EMBL/GenBank/DDBJ databases">
        <title>Update maize B73 reference genome by single molecule sequencing technologies.</title>
        <authorList>
            <consortium name="Maize Genome Sequencing Project"/>
            <person name="Ware D."/>
        </authorList>
    </citation>
    <scope>NUCLEOTIDE SEQUENCE [LARGE SCALE GENOMIC DNA]</scope>
    <source>
        <strain evidence="7">cv. B73</strain>
        <tissue evidence="5">Seedling</tissue>
    </source>
</reference>
<sequence length="309" mass="33166">MFRCLAGWMRRVRRSVERSNRAGKLGRSVWGNRIAWMGFGIGREAGGCLFSPVPKLSVDDGDNRGRAKLIECLADVGLGGICWIANCSIWCTKNWTALGLGLGLGWDCFAFDCVYAYYVLIRCGFGRNFADMQSQIVCHGCRTLLFYPRGAPSVCCAVCHVVTNVPPPAMEMARLICGGCQTLLMYARSATTVRCSCCDTVNLVRPVSSIAHVNCGQCQTVLMYPYGAPSVKCAVCNFITNVGGVTPMIPLPPPALTASSGTSYIIPSISVPTNQPRNVTVVVENPMTVDDKGKLVSNVVVGVTSGGKK</sequence>
<dbReference type="PANTHER" id="PTHR31747:SF14">
    <property type="entry name" value="PROTEIN LOL2"/>
    <property type="match status" value="1"/>
</dbReference>
<dbReference type="PaxDb" id="4577-GRMZM2G114613_P02"/>
<organism evidence="4">
    <name type="scientific">Zea mays</name>
    <name type="common">Maize</name>
    <dbReference type="NCBI Taxonomy" id="4577"/>
    <lineage>
        <taxon>Eukaryota</taxon>
        <taxon>Viridiplantae</taxon>
        <taxon>Streptophyta</taxon>
        <taxon>Embryophyta</taxon>
        <taxon>Tracheophyta</taxon>
        <taxon>Spermatophyta</taxon>
        <taxon>Magnoliopsida</taxon>
        <taxon>Liliopsida</taxon>
        <taxon>Poales</taxon>
        <taxon>Poaceae</taxon>
        <taxon>PACMAD clade</taxon>
        <taxon>Panicoideae</taxon>
        <taxon>Andropogonodae</taxon>
        <taxon>Andropogoneae</taxon>
        <taxon>Tripsacinae</taxon>
        <taxon>Zea</taxon>
    </lineage>
</organism>
<evidence type="ECO:0000256" key="1">
    <source>
        <dbReference type="ARBA" id="ARBA00004123"/>
    </source>
</evidence>
<gene>
    <name evidence="6" type="primary">LOC100194364</name>
    <name evidence="5" type="ORF">ZEAMMB73_Zm00001d041474</name>
</gene>
<dbReference type="GeneID" id="100194364"/>
<dbReference type="STRING" id="4577.B4FIF4"/>
<reference evidence="6" key="4">
    <citation type="submission" date="2021-05" db="UniProtKB">
        <authorList>
            <consortium name="EnsemblPlants"/>
        </authorList>
    </citation>
    <scope>IDENTIFICATION</scope>
    <source>
        <strain evidence="6">cv. B73</strain>
    </source>
</reference>
<dbReference type="HOGENOM" id="CLU_901276_0_0_1"/>
<dbReference type="Gramene" id="Zm00001eb135920_T003">
    <property type="protein sequence ID" value="Zm00001eb135920_P003"/>
    <property type="gene ID" value="Zm00001eb135920"/>
</dbReference>
<evidence type="ECO:0000313" key="7">
    <source>
        <dbReference type="Proteomes" id="UP000007305"/>
    </source>
</evidence>
<accession>B4FIF4</accession>
<dbReference type="NCBIfam" id="TIGR01053">
    <property type="entry name" value="LSD1"/>
    <property type="match status" value="3"/>
</dbReference>
<feature type="domain" description="Zinc finger LSD1-type" evidence="3">
    <location>
        <begin position="215"/>
        <end position="239"/>
    </location>
</feature>
<dbReference type="EMBL" id="BT036892">
    <property type="protein sequence ID" value="ACF81897.1"/>
    <property type="molecule type" value="mRNA"/>
</dbReference>
<evidence type="ECO:0000313" key="5">
    <source>
        <dbReference type="EMBL" id="ONM33094.1"/>
    </source>
</evidence>
<dbReference type="ExpressionAtlas" id="B4FIF4">
    <property type="expression patterns" value="baseline and differential"/>
</dbReference>
<protein>
    <submittedName>
        <fullName evidence="5">Protein LSD1</fullName>
    </submittedName>
</protein>
<feature type="domain" description="Zinc finger LSD1-type" evidence="3">
    <location>
        <begin position="177"/>
        <end position="201"/>
    </location>
</feature>
<dbReference type="InterPro" id="IPR040319">
    <property type="entry name" value="LSD1-like"/>
</dbReference>
<evidence type="ECO:0000313" key="4">
    <source>
        <dbReference type="EMBL" id="ACF81897.1"/>
    </source>
</evidence>
<keyword evidence="2" id="KW-0539">Nucleus</keyword>
<dbReference type="OrthoDB" id="5594417at2759"/>
<dbReference type="RefSeq" id="NP_001132871.1">
    <property type="nucleotide sequence ID" value="NM_001139399.1"/>
</dbReference>
<evidence type="ECO:0000256" key="2">
    <source>
        <dbReference type="ARBA" id="ARBA00023242"/>
    </source>
</evidence>
<dbReference type="AlphaFoldDB" id="B4FIF4"/>
<reference evidence="4" key="1">
    <citation type="journal article" date="2009" name="PLoS Genet.">
        <title>Sequencing, mapping, and analysis of 27,455 maize full-length cDNAs.</title>
        <authorList>
            <person name="Soderlund C."/>
            <person name="Descour A."/>
            <person name="Kudrna D."/>
            <person name="Bomhoff M."/>
            <person name="Boyd L."/>
            <person name="Currie J."/>
            <person name="Angelova A."/>
            <person name="Collura K."/>
            <person name="Wissotski M."/>
            <person name="Ashley E."/>
            <person name="Morrow D."/>
            <person name="Fernandes J."/>
            <person name="Walbot V."/>
            <person name="Yu Y."/>
        </authorList>
    </citation>
    <scope>NUCLEOTIDE SEQUENCE</scope>
    <source>
        <strain evidence="4">B73</strain>
    </source>
</reference>
<evidence type="ECO:0000313" key="6">
    <source>
        <dbReference type="EnsemblPlants" id="Zm00001eb135920_P003"/>
    </source>
</evidence>
<dbReference type="eggNOG" id="ENOG502QQTC">
    <property type="taxonomic scope" value="Eukaryota"/>
</dbReference>
<name>B4FIF4_MAIZE</name>
<dbReference type="EMBL" id="CM007649">
    <property type="protein sequence ID" value="ONM33094.1"/>
    <property type="molecule type" value="Genomic_DNA"/>
</dbReference>
<dbReference type="Proteomes" id="UP000007305">
    <property type="component" value="Chromosome 3"/>
</dbReference>
<keyword evidence="7" id="KW-1185">Reference proteome</keyword>
<dbReference type="KEGG" id="zma:100194364"/>
<dbReference type="PANTHER" id="PTHR31747">
    <property type="entry name" value="PROTEIN LSD1"/>
    <property type="match status" value="1"/>
</dbReference>
<dbReference type="IntAct" id="B4FIF4">
    <property type="interactions" value="8"/>
</dbReference>
<comment type="subcellular location">
    <subcellularLocation>
        <location evidence="1">Nucleus</location>
    </subcellularLocation>
</comment>